<proteinExistence type="predicted"/>
<name>A0A9D4VF25_ADICA</name>
<reference evidence="1" key="1">
    <citation type="submission" date="2021-01" db="EMBL/GenBank/DDBJ databases">
        <title>Adiantum capillus-veneris genome.</title>
        <authorList>
            <person name="Fang Y."/>
            <person name="Liao Q."/>
        </authorList>
    </citation>
    <scope>NUCLEOTIDE SEQUENCE</scope>
    <source>
        <strain evidence="1">H3</strain>
        <tissue evidence="1">Leaf</tissue>
    </source>
</reference>
<dbReference type="EMBL" id="JABFUD020000001">
    <property type="protein sequence ID" value="KAI5084222.1"/>
    <property type="molecule type" value="Genomic_DNA"/>
</dbReference>
<accession>A0A9D4VF25</accession>
<sequence length="91" mass="9932">MLPLLSLKDNKEGGTGLASRYFDHSAKCRAGGPGCQHVQIAGLGMFFGCCAGRCLWCIHSTLNMAFRRLMANNLEGFKSPHLQVSCLINRC</sequence>
<keyword evidence="2" id="KW-1185">Reference proteome</keyword>
<dbReference type="AlphaFoldDB" id="A0A9D4VF25"/>
<organism evidence="1 2">
    <name type="scientific">Adiantum capillus-veneris</name>
    <name type="common">Maidenhair fern</name>
    <dbReference type="NCBI Taxonomy" id="13818"/>
    <lineage>
        <taxon>Eukaryota</taxon>
        <taxon>Viridiplantae</taxon>
        <taxon>Streptophyta</taxon>
        <taxon>Embryophyta</taxon>
        <taxon>Tracheophyta</taxon>
        <taxon>Polypodiopsida</taxon>
        <taxon>Polypodiidae</taxon>
        <taxon>Polypodiales</taxon>
        <taxon>Pteridineae</taxon>
        <taxon>Pteridaceae</taxon>
        <taxon>Vittarioideae</taxon>
        <taxon>Adiantum</taxon>
    </lineage>
</organism>
<gene>
    <name evidence="1" type="ORF">GOP47_0000391</name>
</gene>
<evidence type="ECO:0000313" key="2">
    <source>
        <dbReference type="Proteomes" id="UP000886520"/>
    </source>
</evidence>
<dbReference type="Proteomes" id="UP000886520">
    <property type="component" value="Chromosome 1"/>
</dbReference>
<comment type="caution">
    <text evidence="1">The sequence shown here is derived from an EMBL/GenBank/DDBJ whole genome shotgun (WGS) entry which is preliminary data.</text>
</comment>
<protein>
    <submittedName>
        <fullName evidence="1">Uncharacterized protein</fullName>
    </submittedName>
</protein>
<evidence type="ECO:0000313" key="1">
    <source>
        <dbReference type="EMBL" id="KAI5084222.1"/>
    </source>
</evidence>